<dbReference type="EMBL" id="JAPHNI010000191">
    <property type="protein sequence ID" value="KAJ8114478.1"/>
    <property type="molecule type" value="Genomic_DNA"/>
</dbReference>
<reference evidence="1" key="1">
    <citation type="submission" date="2022-11" db="EMBL/GenBank/DDBJ databases">
        <title>Genome Sequence of Boeremia exigua.</title>
        <authorList>
            <person name="Buettner E."/>
        </authorList>
    </citation>
    <scope>NUCLEOTIDE SEQUENCE</scope>
    <source>
        <strain evidence="1">CU02</strain>
    </source>
</reference>
<gene>
    <name evidence="1" type="ORF">OPT61_g3654</name>
</gene>
<dbReference type="Proteomes" id="UP001153331">
    <property type="component" value="Unassembled WGS sequence"/>
</dbReference>
<evidence type="ECO:0000313" key="1">
    <source>
        <dbReference type="EMBL" id="KAJ8114478.1"/>
    </source>
</evidence>
<protein>
    <submittedName>
        <fullName evidence="1">Uncharacterized protein</fullName>
    </submittedName>
</protein>
<evidence type="ECO:0000313" key="2">
    <source>
        <dbReference type="Proteomes" id="UP001153331"/>
    </source>
</evidence>
<proteinExistence type="predicted"/>
<sequence length="100" mass="10747">MKLPAIALVLAAAVSYVDAQRVTSAFRCSTKYGPSAVTRVPTVSTVSTKTISAFKFQTETPTVTITPAAVLTTTTRDRDIDYRDDGDSHGRPINLHGANY</sequence>
<accession>A0ACC2IH75</accession>
<comment type="caution">
    <text evidence="1">The sequence shown here is derived from an EMBL/GenBank/DDBJ whole genome shotgun (WGS) entry which is preliminary data.</text>
</comment>
<keyword evidence="2" id="KW-1185">Reference proteome</keyword>
<organism evidence="1 2">
    <name type="scientific">Boeremia exigua</name>
    <dbReference type="NCBI Taxonomy" id="749465"/>
    <lineage>
        <taxon>Eukaryota</taxon>
        <taxon>Fungi</taxon>
        <taxon>Dikarya</taxon>
        <taxon>Ascomycota</taxon>
        <taxon>Pezizomycotina</taxon>
        <taxon>Dothideomycetes</taxon>
        <taxon>Pleosporomycetidae</taxon>
        <taxon>Pleosporales</taxon>
        <taxon>Pleosporineae</taxon>
        <taxon>Didymellaceae</taxon>
        <taxon>Boeremia</taxon>
    </lineage>
</organism>
<name>A0ACC2IH75_9PLEO</name>